<sequence length="1260" mass="130091">MQTISVENLDVSNAGLDMRVNPRNPRPGEALTSEQNRPLGSGRVYDRPEGGEAGASSQRSWRVCAAMLVVGIALAVPAMAAADRFDPTRPQAISLGARSDHPRAVVLDDGAILAQWFHDESGVPGGQSRILACRIPPGGAGCGGPPTTILGDNPQQESALLQPDPDGDPDSVYAVARRTEGTDYVTYARSSSDGGRTFAAAVKVAVNSTQTGRTQYVHGPGAFSFSSLSSGFLQSAQFAGGGGATSATARLQAPQPSSSTTFWEGVGRADSTTPVVVFETDEGNGSRLFSRRFTGSGSVNDAASWTPMAVTDPPRGISNLGVVGLASGPRGLFIGFIERQESGCGRRFVTARYDGGTFGEPVAVDPRATDAGASCIYGDTVSRGGPIAFTQDPAGNLRALWTFVRTPTDPGAPDGIYSAVSVDGGQTWTNPIRLFDYSDAGRQLYLPNTNGPGIASNSAGDAVALGRADPGLGSGAQLVRLPSIAASLAQPGPPATAGPGPPRPPGPPVPVPPAACATARFGAVRALATVGCFTRRGSTYRSTGPVRVNGIDLAPAPANARAAAAPAAVEIVLDQAKNTITTTGQWRASASAVDLGRQVVNWYVPPAGGQLLDAVTREPAKLDAASIKQRVLGLAASGLVLPSFLPDGTAKLPMNLQLPSPLGGLTGGPLTDNVTLTTDNGVGVRLGRGALSIEVPKVSLGIAEISPFKVTYNADPFVFQGDLGIKLPLIGGGVRASLLLRDGEFVDATAEYTPVPPIPLTGFAFLTQVGLHVHKGQSCTDPTALKINGRVSAGPQVEGSSLLAVRGSAGYKLPEGSCNRPGVFRIEGSGELVNLNVAQVFVQYVTDGTLTFGADVRLGSGTNGLSGGIDGAIAFDNGDFYARGQVEVSVLNYKPAKVTAVVGSTGIGACAELDIVPPAGELLPTKVDAGAKYRWKRGLTIYLANCDVSDLIPGRFAQARAAQGATPPAATVRVAEGTEVQTFVARAADRAPQFTLVAPNGTRYPTTTPAQGTAGVGGGALAFTDDALRQASITVKRPAPGLWRLEPPPDSAPFTAVEGAAGGDAPKVTAKVRRVSGRTFSIDYKAALPPAARVTFFDTAGNRLARPLPSGRGTVRFTSTSGRRGRRQVIARVEGEAGPLTAPVVSSFSAPGTPALGRPSRVELRRGKGRLAGVRVTWRPATAASRYVVRAVLLDGRKLELPATARRRVAVIPTVPGFDTAKVSVFAVGKDGRVGRPATARLKAIKVKPKKTPKPTRSRR</sequence>
<dbReference type="EMBL" id="CADCVR010000108">
    <property type="protein sequence ID" value="CAA9523383.1"/>
    <property type="molecule type" value="Genomic_DNA"/>
</dbReference>
<feature type="region of interest" description="Disordered" evidence="1">
    <location>
        <begin position="15"/>
        <end position="57"/>
    </location>
</feature>
<dbReference type="SUPFAM" id="SSF50939">
    <property type="entry name" value="Sialidases"/>
    <property type="match status" value="1"/>
</dbReference>
<gene>
    <name evidence="2" type="ORF">AVDCRST_MAG53-3468</name>
</gene>
<reference evidence="2" key="1">
    <citation type="submission" date="2020-02" db="EMBL/GenBank/DDBJ databases">
        <authorList>
            <person name="Meier V. D."/>
        </authorList>
    </citation>
    <scope>NUCLEOTIDE SEQUENCE</scope>
    <source>
        <strain evidence="2">AVDCRST_MAG53</strain>
    </source>
</reference>
<feature type="region of interest" description="Disordered" evidence="1">
    <location>
        <begin position="489"/>
        <end position="511"/>
    </location>
</feature>
<proteinExistence type="predicted"/>
<accession>A0A6J4TH89</accession>
<evidence type="ECO:0000313" key="2">
    <source>
        <dbReference type="EMBL" id="CAA9523383.1"/>
    </source>
</evidence>
<evidence type="ECO:0000256" key="1">
    <source>
        <dbReference type="SAM" id="MobiDB-lite"/>
    </source>
</evidence>
<dbReference type="AlphaFoldDB" id="A0A6J4TH89"/>
<protein>
    <submittedName>
        <fullName evidence="2">Uncharacterized protein</fullName>
    </submittedName>
</protein>
<name>A0A6J4TH89_9ACTN</name>
<dbReference type="InterPro" id="IPR036278">
    <property type="entry name" value="Sialidase_sf"/>
</dbReference>
<organism evidence="2">
    <name type="scientific">uncultured Solirubrobacteraceae bacterium</name>
    <dbReference type="NCBI Taxonomy" id="1162706"/>
    <lineage>
        <taxon>Bacteria</taxon>
        <taxon>Bacillati</taxon>
        <taxon>Actinomycetota</taxon>
        <taxon>Thermoleophilia</taxon>
        <taxon>Solirubrobacterales</taxon>
        <taxon>Solirubrobacteraceae</taxon>
        <taxon>environmental samples</taxon>
    </lineage>
</organism>
<feature type="compositionally biased region" description="Pro residues" evidence="1">
    <location>
        <begin position="491"/>
        <end position="511"/>
    </location>
</feature>